<sequence length="87" mass="9829">MIIGISRVKVLKHRLTYISRSPIVRHPCLEISLSVIDRPRTWWDSDGNKLLPCVCQGGSSVCCGVWGWGCGVLLVEIVWERNKEAHN</sequence>
<gene>
    <name evidence="1" type="ORF">BT67DRAFT_8664</name>
</gene>
<organism evidence="1 2">
    <name type="scientific">Trichocladium antarcticum</name>
    <dbReference type="NCBI Taxonomy" id="1450529"/>
    <lineage>
        <taxon>Eukaryota</taxon>
        <taxon>Fungi</taxon>
        <taxon>Dikarya</taxon>
        <taxon>Ascomycota</taxon>
        <taxon>Pezizomycotina</taxon>
        <taxon>Sordariomycetes</taxon>
        <taxon>Sordariomycetidae</taxon>
        <taxon>Sordariales</taxon>
        <taxon>Chaetomiaceae</taxon>
        <taxon>Trichocladium</taxon>
    </lineage>
</organism>
<name>A0AAN6USH4_9PEZI</name>
<dbReference type="Proteomes" id="UP001304895">
    <property type="component" value="Unassembled WGS sequence"/>
</dbReference>
<evidence type="ECO:0000313" key="1">
    <source>
        <dbReference type="EMBL" id="KAK4138417.1"/>
    </source>
</evidence>
<evidence type="ECO:0000313" key="2">
    <source>
        <dbReference type="Proteomes" id="UP001304895"/>
    </source>
</evidence>
<reference evidence="1" key="1">
    <citation type="journal article" date="2023" name="Mol. Phylogenet. Evol.">
        <title>Genome-scale phylogeny and comparative genomics of the fungal order Sordariales.</title>
        <authorList>
            <person name="Hensen N."/>
            <person name="Bonometti L."/>
            <person name="Westerberg I."/>
            <person name="Brannstrom I.O."/>
            <person name="Guillou S."/>
            <person name="Cros-Aarteil S."/>
            <person name="Calhoun S."/>
            <person name="Haridas S."/>
            <person name="Kuo A."/>
            <person name="Mondo S."/>
            <person name="Pangilinan J."/>
            <person name="Riley R."/>
            <person name="LaButti K."/>
            <person name="Andreopoulos B."/>
            <person name="Lipzen A."/>
            <person name="Chen C."/>
            <person name="Yan M."/>
            <person name="Daum C."/>
            <person name="Ng V."/>
            <person name="Clum A."/>
            <person name="Steindorff A."/>
            <person name="Ohm R.A."/>
            <person name="Martin F."/>
            <person name="Silar P."/>
            <person name="Natvig D.O."/>
            <person name="Lalanne C."/>
            <person name="Gautier V."/>
            <person name="Ament-Velasquez S.L."/>
            <person name="Kruys A."/>
            <person name="Hutchinson M.I."/>
            <person name="Powell A.J."/>
            <person name="Barry K."/>
            <person name="Miller A.N."/>
            <person name="Grigoriev I.V."/>
            <person name="Debuchy R."/>
            <person name="Gladieux P."/>
            <person name="Hiltunen Thoren M."/>
            <person name="Johannesson H."/>
        </authorList>
    </citation>
    <scope>NUCLEOTIDE SEQUENCE</scope>
    <source>
        <strain evidence="1">CBS 123565</strain>
    </source>
</reference>
<accession>A0AAN6USH4</accession>
<dbReference type="EMBL" id="MU853401">
    <property type="protein sequence ID" value="KAK4138417.1"/>
    <property type="molecule type" value="Genomic_DNA"/>
</dbReference>
<keyword evidence="2" id="KW-1185">Reference proteome</keyword>
<comment type="caution">
    <text evidence="1">The sequence shown here is derived from an EMBL/GenBank/DDBJ whole genome shotgun (WGS) entry which is preliminary data.</text>
</comment>
<dbReference type="AlphaFoldDB" id="A0AAN6USH4"/>
<protein>
    <submittedName>
        <fullName evidence="1">Uncharacterized protein</fullName>
    </submittedName>
</protein>
<reference evidence="1" key="2">
    <citation type="submission" date="2023-05" db="EMBL/GenBank/DDBJ databases">
        <authorList>
            <consortium name="Lawrence Berkeley National Laboratory"/>
            <person name="Steindorff A."/>
            <person name="Hensen N."/>
            <person name="Bonometti L."/>
            <person name="Westerberg I."/>
            <person name="Brannstrom I.O."/>
            <person name="Guillou S."/>
            <person name="Cros-Aarteil S."/>
            <person name="Calhoun S."/>
            <person name="Haridas S."/>
            <person name="Kuo A."/>
            <person name="Mondo S."/>
            <person name="Pangilinan J."/>
            <person name="Riley R."/>
            <person name="Labutti K."/>
            <person name="Andreopoulos B."/>
            <person name="Lipzen A."/>
            <person name="Chen C."/>
            <person name="Yanf M."/>
            <person name="Daum C."/>
            <person name="Ng V."/>
            <person name="Clum A."/>
            <person name="Ohm R."/>
            <person name="Martin F."/>
            <person name="Silar P."/>
            <person name="Natvig D."/>
            <person name="Lalanne C."/>
            <person name="Gautier V."/>
            <person name="Ament-Velasquez S.L."/>
            <person name="Kruys A."/>
            <person name="Hutchinson M.I."/>
            <person name="Powell A.J."/>
            <person name="Barry K."/>
            <person name="Miller A.N."/>
            <person name="Grigoriev I.V."/>
            <person name="Debuchy R."/>
            <person name="Gladieux P."/>
            <person name="Thoren M.H."/>
            <person name="Johannesson H."/>
        </authorList>
    </citation>
    <scope>NUCLEOTIDE SEQUENCE</scope>
    <source>
        <strain evidence="1">CBS 123565</strain>
    </source>
</reference>
<proteinExistence type="predicted"/>